<dbReference type="HOGENOM" id="CLU_980095_0_0_1"/>
<gene>
    <name evidence="2" type="ORF">CSUB01_10889</name>
</gene>
<reference evidence="3" key="1">
    <citation type="journal article" date="2014" name="Genome Announc.">
        <title>Draft genome sequence of Colletotrichum sublineola, a destructive pathogen of cultivated sorghum.</title>
        <authorList>
            <person name="Baroncelli R."/>
            <person name="Sanz-Martin J.M."/>
            <person name="Rech G.E."/>
            <person name="Sukno S.A."/>
            <person name="Thon M.R."/>
        </authorList>
    </citation>
    <scope>NUCLEOTIDE SEQUENCE [LARGE SCALE GENOMIC DNA]</scope>
    <source>
        <strain evidence="3">TX430BB</strain>
    </source>
</reference>
<sequence>MAKQSEKAKSYLVDRQDRARKLWYKYQSLKRDNPTSTDITLIADIDPGFRYLEYLDWEPSNDAEAGASNDASEWLRSWDNPGGLTSWLKINLKKWREQWLKKEAEQATDKNLGSDYGKADGDKNDNENNDDENDDNENDDNENDDNENEDNDGDDENGDGNKSDGDSGNDKNYGDKANDHSKQNQEQPVPSGSPPKVSPVPVSRRPTRDAPLREFMDNNQNQRLRSGVDATNAGAETSIQRQPSSSPPQQAQYSRFYHWYRTVHRPAKKATSGGNGEPSTRRGA</sequence>
<dbReference type="EMBL" id="JMSE01000285">
    <property type="protein sequence ID" value="KDN70820.1"/>
    <property type="molecule type" value="Genomic_DNA"/>
</dbReference>
<evidence type="ECO:0000256" key="1">
    <source>
        <dbReference type="SAM" id="MobiDB-lite"/>
    </source>
</evidence>
<accession>A0A066XXY2</accession>
<feature type="compositionally biased region" description="Basic and acidic residues" evidence="1">
    <location>
        <begin position="206"/>
        <end position="216"/>
    </location>
</feature>
<feature type="compositionally biased region" description="Basic and acidic residues" evidence="1">
    <location>
        <begin position="159"/>
        <end position="183"/>
    </location>
</feature>
<comment type="caution">
    <text evidence="2">The sequence shown here is derived from an EMBL/GenBank/DDBJ whole genome shotgun (WGS) entry which is preliminary data.</text>
</comment>
<evidence type="ECO:0000313" key="3">
    <source>
        <dbReference type="Proteomes" id="UP000027238"/>
    </source>
</evidence>
<proteinExistence type="predicted"/>
<evidence type="ECO:0000313" key="2">
    <source>
        <dbReference type="EMBL" id="KDN70820.1"/>
    </source>
</evidence>
<dbReference type="AlphaFoldDB" id="A0A066XXY2"/>
<feature type="compositionally biased region" description="Basic and acidic residues" evidence="1">
    <location>
        <begin position="117"/>
        <end position="126"/>
    </location>
</feature>
<protein>
    <submittedName>
        <fullName evidence="2">Uncharacterized protein</fullName>
    </submittedName>
</protein>
<organism evidence="2 3">
    <name type="scientific">Colletotrichum sublineola</name>
    <name type="common">Sorghum anthracnose fungus</name>
    <dbReference type="NCBI Taxonomy" id="1173701"/>
    <lineage>
        <taxon>Eukaryota</taxon>
        <taxon>Fungi</taxon>
        <taxon>Dikarya</taxon>
        <taxon>Ascomycota</taxon>
        <taxon>Pezizomycotina</taxon>
        <taxon>Sordariomycetes</taxon>
        <taxon>Hypocreomycetidae</taxon>
        <taxon>Glomerellales</taxon>
        <taxon>Glomerellaceae</taxon>
        <taxon>Colletotrichum</taxon>
        <taxon>Colletotrichum graminicola species complex</taxon>
    </lineage>
</organism>
<feature type="region of interest" description="Disordered" evidence="1">
    <location>
        <begin position="106"/>
        <end position="284"/>
    </location>
</feature>
<name>A0A066XXY2_COLSU</name>
<feature type="compositionally biased region" description="Acidic residues" evidence="1">
    <location>
        <begin position="127"/>
        <end position="158"/>
    </location>
</feature>
<dbReference type="Proteomes" id="UP000027238">
    <property type="component" value="Unassembled WGS sequence"/>
</dbReference>
<feature type="compositionally biased region" description="Low complexity" evidence="1">
    <location>
        <begin position="238"/>
        <end position="254"/>
    </location>
</feature>
<dbReference type="OrthoDB" id="10613358at2759"/>
<keyword evidence="3" id="KW-1185">Reference proteome</keyword>